<evidence type="ECO:0000256" key="1">
    <source>
        <dbReference type="ARBA" id="ARBA00004123"/>
    </source>
</evidence>
<evidence type="ECO:0000259" key="8">
    <source>
        <dbReference type="Pfam" id="PF02229"/>
    </source>
</evidence>
<dbReference type="OrthoDB" id="2505440at2759"/>
<feature type="compositionally biased region" description="Acidic residues" evidence="7">
    <location>
        <begin position="153"/>
        <end position="172"/>
    </location>
</feature>
<dbReference type="GO" id="GO:0005634">
    <property type="term" value="C:nucleus"/>
    <property type="evidence" value="ECO:0007669"/>
    <property type="project" value="UniProtKB-SubCell"/>
</dbReference>
<feature type="compositionally biased region" description="Basic residues" evidence="7">
    <location>
        <begin position="1"/>
        <end position="13"/>
    </location>
</feature>
<dbReference type="AlphaFoldDB" id="A0A9P4N307"/>
<keyword evidence="6" id="KW-0539">Nucleus</keyword>
<accession>A0A9P4N307</accession>
<gene>
    <name evidence="9" type="ORF">CC78DRAFT_533556</name>
</gene>
<dbReference type="Pfam" id="PF02229">
    <property type="entry name" value="PC4"/>
    <property type="match status" value="1"/>
</dbReference>
<evidence type="ECO:0000256" key="4">
    <source>
        <dbReference type="ARBA" id="ARBA00023125"/>
    </source>
</evidence>
<dbReference type="SUPFAM" id="SSF54447">
    <property type="entry name" value="ssDNA-binding transcriptional regulator domain"/>
    <property type="match status" value="1"/>
</dbReference>
<evidence type="ECO:0000256" key="2">
    <source>
        <dbReference type="ARBA" id="ARBA00009001"/>
    </source>
</evidence>
<feature type="domain" description="Transcriptional coactivator p15 (PC4) C-terminal" evidence="8">
    <location>
        <begin position="72"/>
        <end position="121"/>
    </location>
</feature>
<protein>
    <submittedName>
        <fullName evidence="9">PC4-domain-containing protein</fullName>
    </submittedName>
</protein>
<dbReference type="GO" id="GO:0003713">
    <property type="term" value="F:transcription coactivator activity"/>
    <property type="evidence" value="ECO:0007669"/>
    <property type="project" value="InterPro"/>
</dbReference>
<dbReference type="GO" id="GO:0060261">
    <property type="term" value="P:positive regulation of transcription initiation by RNA polymerase II"/>
    <property type="evidence" value="ECO:0007669"/>
    <property type="project" value="InterPro"/>
</dbReference>
<evidence type="ECO:0000256" key="7">
    <source>
        <dbReference type="SAM" id="MobiDB-lite"/>
    </source>
</evidence>
<evidence type="ECO:0000313" key="10">
    <source>
        <dbReference type="Proteomes" id="UP000800093"/>
    </source>
</evidence>
<evidence type="ECO:0000256" key="3">
    <source>
        <dbReference type="ARBA" id="ARBA00023015"/>
    </source>
</evidence>
<organism evidence="9 10">
    <name type="scientific">Lojkania enalia</name>
    <dbReference type="NCBI Taxonomy" id="147567"/>
    <lineage>
        <taxon>Eukaryota</taxon>
        <taxon>Fungi</taxon>
        <taxon>Dikarya</taxon>
        <taxon>Ascomycota</taxon>
        <taxon>Pezizomycotina</taxon>
        <taxon>Dothideomycetes</taxon>
        <taxon>Pleosporomycetidae</taxon>
        <taxon>Pleosporales</taxon>
        <taxon>Pleosporales incertae sedis</taxon>
        <taxon>Lojkania</taxon>
    </lineage>
</organism>
<sequence>MTGRVRGRGRGRRGGGFPKSDNKKRSSAADDDPAPLTSKRAKTAEEEDDGQPLVPKLETDSEGNSYVALKANGMRRVTVSDFKGKTLVSIREYWTNDADEVLPGKKGISLSMDQYNTLIAAAPLIESVLTKKGEEAARPEYDGQTAEVAEQNRDEEEADPAANGQEDEDEEE</sequence>
<dbReference type="InterPro" id="IPR003173">
    <property type="entry name" value="PC4_C"/>
</dbReference>
<comment type="similarity">
    <text evidence="2">Belongs to the transcriptional coactivator PC4 family.</text>
</comment>
<dbReference type="PANTHER" id="PTHR13215">
    <property type="entry name" value="RNA POLYMERASE II TRANSCRIPTIONAL COACTIVATOR"/>
    <property type="match status" value="1"/>
</dbReference>
<keyword evidence="10" id="KW-1185">Reference proteome</keyword>
<comment type="caution">
    <text evidence="9">The sequence shown here is derived from an EMBL/GenBank/DDBJ whole genome shotgun (WGS) entry which is preliminary data.</text>
</comment>
<feature type="region of interest" description="Disordered" evidence="7">
    <location>
        <begin position="134"/>
        <end position="172"/>
    </location>
</feature>
<evidence type="ECO:0000256" key="6">
    <source>
        <dbReference type="ARBA" id="ARBA00023242"/>
    </source>
</evidence>
<keyword evidence="3" id="KW-0805">Transcription regulation</keyword>
<reference evidence="10" key="1">
    <citation type="journal article" date="2020" name="Stud. Mycol.">
        <title>101 Dothideomycetes genomes: A test case for predicting lifestyles and emergence of pathogens.</title>
        <authorList>
            <person name="Haridas S."/>
            <person name="Albert R."/>
            <person name="Binder M."/>
            <person name="Bloem J."/>
            <person name="LaButti K."/>
            <person name="Salamov A."/>
            <person name="Andreopoulos B."/>
            <person name="Baker S."/>
            <person name="Barry K."/>
            <person name="Bills G."/>
            <person name="Bluhm B."/>
            <person name="Cannon C."/>
            <person name="Castanera R."/>
            <person name="Culley D."/>
            <person name="Daum C."/>
            <person name="Ezra D."/>
            <person name="Gonzalez J."/>
            <person name="Henrissat B."/>
            <person name="Kuo A."/>
            <person name="Liang C."/>
            <person name="Lipzen A."/>
            <person name="Lutzoni F."/>
            <person name="Magnuson J."/>
            <person name="Mondo S."/>
            <person name="Nolan M."/>
            <person name="Ohm R."/>
            <person name="Pangilinan J."/>
            <person name="Park H.-J."/>
            <person name="Ramirez L."/>
            <person name="Alfaro M."/>
            <person name="Sun H."/>
            <person name="Tritt A."/>
            <person name="Yoshinaga Y."/>
            <person name="Zwiers L.-H."/>
            <person name="Turgeon B."/>
            <person name="Goodwin S."/>
            <person name="Spatafora J."/>
            <person name="Crous P."/>
            <person name="Grigoriev I."/>
        </authorList>
    </citation>
    <scope>NUCLEOTIDE SEQUENCE [LARGE SCALE GENOMIC DNA]</scope>
    <source>
        <strain evidence="10">CBS 304.66</strain>
    </source>
</reference>
<dbReference type="InterPro" id="IPR045125">
    <property type="entry name" value="Sub1/Tcp4-like"/>
</dbReference>
<comment type="subcellular location">
    <subcellularLocation>
        <location evidence="1">Nucleus</location>
    </subcellularLocation>
</comment>
<evidence type="ECO:0000256" key="5">
    <source>
        <dbReference type="ARBA" id="ARBA00023163"/>
    </source>
</evidence>
<keyword evidence="4" id="KW-0238">DNA-binding</keyword>
<dbReference type="Proteomes" id="UP000800093">
    <property type="component" value="Unassembled WGS sequence"/>
</dbReference>
<dbReference type="InterPro" id="IPR009044">
    <property type="entry name" value="ssDNA-bd_transcriptional_reg"/>
</dbReference>
<name>A0A9P4N307_9PLEO</name>
<dbReference type="EMBL" id="ML986620">
    <property type="protein sequence ID" value="KAF2263952.1"/>
    <property type="molecule type" value="Genomic_DNA"/>
</dbReference>
<keyword evidence="5" id="KW-0804">Transcription</keyword>
<dbReference type="GO" id="GO:0003677">
    <property type="term" value="F:DNA binding"/>
    <property type="evidence" value="ECO:0007669"/>
    <property type="project" value="UniProtKB-KW"/>
</dbReference>
<dbReference type="Gene3D" id="2.30.31.10">
    <property type="entry name" value="Transcriptional Coactivator Pc4, Chain A"/>
    <property type="match status" value="1"/>
</dbReference>
<evidence type="ECO:0000313" key="9">
    <source>
        <dbReference type="EMBL" id="KAF2263952.1"/>
    </source>
</evidence>
<proteinExistence type="inferred from homology"/>
<feature type="region of interest" description="Disordered" evidence="7">
    <location>
        <begin position="1"/>
        <end position="63"/>
    </location>
</feature>